<feature type="domain" description="Core-binding (CB)" evidence="7">
    <location>
        <begin position="3"/>
        <end position="90"/>
    </location>
</feature>
<dbReference type="InterPro" id="IPR004107">
    <property type="entry name" value="Integrase_SAM-like_N"/>
</dbReference>
<dbReference type="InterPro" id="IPR013762">
    <property type="entry name" value="Integrase-like_cat_sf"/>
</dbReference>
<feature type="domain" description="Tyr recombinase" evidence="6">
    <location>
        <begin position="110"/>
        <end position="228"/>
    </location>
</feature>
<evidence type="ECO:0000256" key="3">
    <source>
        <dbReference type="ARBA" id="ARBA00023125"/>
    </source>
</evidence>
<dbReference type="EMBL" id="JBBYAK010000001">
    <property type="protein sequence ID" value="MEL3959014.1"/>
    <property type="molecule type" value="Genomic_DNA"/>
</dbReference>
<comment type="similarity">
    <text evidence="1">Belongs to the 'phage' integrase family.</text>
</comment>
<dbReference type="PANTHER" id="PTHR30349">
    <property type="entry name" value="PHAGE INTEGRASE-RELATED"/>
    <property type="match status" value="1"/>
</dbReference>
<keyword evidence="3 5" id="KW-0238">DNA-binding</keyword>
<dbReference type="PROSITE" id="PS51898">
    <property type="entry name" value="TYR_RECOMBINASE"/>
    <property type="match status" value="1"/>
</dbReference>
<name>A0ABU9K384_9BACI</name>
<dbReference type="Pfam" id="PF02899">
    <property type="entry name" value="Phage_int_SAM_1"/>
    <property type="match status" value="1"/>
</dbReference>
<evidence type="ECO:0000259" key="6">
    <source>
        <dbReference type="PROSITE" id="PS51898"/>
    </source>
</evidence>
<dbReference type="Pfam" id="PF00589">
    <property type="entry name" value="Phage_integrase"/>
    <property type="match status" value="1"/>
</dbReference>
<dbReference type="Gene3D" id="1.10.443.10">
    <property type="entry name" value="Intergrase catalytic core"/>
    <property type="match status" value="1"/>
</dbReference>
<dbReference type="Gene3D" id="1.10.150.130">
    <property type="match status" value="1"/>
</dbReference>
<protein>
    <submittedName>
        <fullName evidence="8">Site-specific integrase</fullName>
    </submittedName>
</protein>
<organism evidence="8 9">
    <name type="scientific">Caldifermentibacillus hisashii</name>
    <dbReference type="NCBI Taxonomy" id="996558"/>
    <lineage>
        <taxon>Bacteria</taxon>
        <taxon>Bacillati</taxon>
        <taxon>Bacillota</taxon>
        <taxon>Bacilli</taxon>
        <taxon>Bacillales</taxon>
        <taxon>Bacillaceae</taxon>
        <taxon>Caldifermentibacillus</taxon>
    </lineage>
</organism>
<comment type="caution">
    <text evidence="8">The sequence shown here is derived from an EMBL/GenBank/DDBJ whole genome shotgun (WGS) entry which is preliminary data.</text>
</comment>
<evidence type="ECO:0000256" key="4">
    <source>
        <dbReference type="ARBA" id="ARBA00023172"/>
    </source>
</evidence>
<dbReference type="Proteomes" id="UP001459714">
    <property type="component" value="Unassembled WGS sequence"/>
</dbReference>
<evidence type="ECO:0000256" key="5">
    <source>
        <dbReference type="PROSITE-ProRule" id="PRU01248"/>
    </source>
</evidence>
<evidence type="ECO:0000313" key="9">
    <source>
        <dbReference type="Proteomes" id="UP001459714"/>
    </source>
</evidence>
<gene>
    <name evidence="8" type="ORF">NST17_17820</name>
</gene>
<dbReference type="SUPFAM" id="SSF56349">
    <property type="entry name" value="DNA breaking-rejoining enzymes"/>
    <property type="match status" value="1"/>
</dbReference>
<evidence type="ECO:0000256" key="1">
    <source>
        <dbReference type="ARBA" id="ARBA00008857"/>
    </source>
</evidence>
<accession>A0ABU9K384</accession>
<evidence type="ECO:0000256" key="2">
    <source>
        <dbReference type="ARBA" id="ARBA00022908"/>
    </source>
</evidence>
<dbReference type="PANTHER" id="PTHR30349:SF41">
    <property type="entry name" value="INTEGRASE_RECOMBINASE PROTEIN MJ0367-RELATED"/>
    <property type="match status" value="1"/>
</dbReference>
<evidence type="ECO:0000259" key="7">
    <source>
        <dbReference type="PROSITE" id="PS51900"/>
    </source>
</evidence>
<dbReference type="InterPro" id="IPR044068">
    <property type="entry name" value="CB"/>
</dbReference>
<dbReference type="InterPro" id="IPR011010">
    <property type="entry name" value="DNA_brk_join_enz"/>
</dbReference>
<dbReference type="InterPro" id="IPR010998">
    <property type="entry name" value="Integrase_recombinase_N"/>
</dbReference>
<reference evidence="8 9" key="1">
    <citation type="submission" date="2024-03" db="EMBL/GenBank/DDBJ databases">
        <title>Bacilli Hybrid Assemblies.</title>
        <authorList>
            <person name="Kovac J."/>
        </authorList>
    </citation>
    <scope>NUCLEOTIDE SEQUENCE [LARGE SCALE GENOMIC DNA]</scope>
    <source>
        <strain evidence="8 9">FSL M8-0022</strain>
    </source>
</reference>
<dbReference type="InterPro" id="IPR050090">
    <property type="entry name" value="Tyrosine_recombinase_XerCD"/>
</dbReference>
<keyword evidence="9" id="KW-1185">Reference proteome</keyword>
<evidence type="ECO:0000313" key="8">
    <source>
        <dbReference type="EMBL" id="MEL3959014.1"/>
    </source>
</evidence>
<dbReference type="InterPro" id="IPR002104">
    <property type="entry name" value="Integrase_catalytic"/>
</dbReference>
<dbReference type="PROSITE" id="PS51900">
    <property type="entry name" value="CB"/>
    <property type="match status" value="1"/>
</dbReference>
<proteinExistence type="inferred from homology"/>
<keyword evidence="2" id="KW-0229">DNA integration</keyword>
<keyword evidence="4" id="KW-0233">DNA recombination</keyword>
<sequence length="228" mass="26631">MKNNFEAHVKKFLKYLSRNDYSDETISGYSKDLNKFYQFLVENYGTQVTVLDFTKEDILDYQDSLLRKGLAKNSIARHISTIKSFSKYLFNELDFGNDPGSKVKTPTYTLLIRVITEEQMQQFLDVAKQYSSFYYTLAAFLYYTGSRITPVIILINDHVSLEDIKVYFPKIKGVKDFYLPLHDQLVDIASAYVESNPKTSTYAFPSPKFLNKHISTSYVRYHLKKYKI</sequence>